<name>A0A0G4EV61_VITBC</name>
<evidence type="ECO:0000256" key="1">
    <source>
        <dbReference type="PROSITE-ProRule" id="PRU00047"/>
    </source>
</evidence>
<keyword evidence="1" id="KW-0479">Metal-binding</keyword>
<feature type="region of interest" description="Disordered" evidence="2">
    <location>
        <begin position="128"/>
        <end position="163"/>
    </location>
</feature>
<dbReference type="EMBL" id="CDMY01000314">
    <property type="protein sequence ID" value="CEM01944.1"/>
    <property type="molecule type" value="Genomic_DNA"/>
</dbReference>
<accession>A0A0G4EV61</accession>
<evidence type="ECO:0000313" key="5">
    <source>
        <dbReference type="Proteomes" id="UP000041254"/>
    </source>
</evidence>
<evidence type="ECO:0000259" key="3">
    <source>
        <dbReference type="PROSITE" id="PS50158"/>
    </source>
</evidence>
<dbReference type="PROSITE" id="PS50158">
    <property type="entry name" value="ZF_CCHC"/>
    <property type="match status" value="1"/>
</dbReference>
<feature type="region of interest" description="Disordered" evidence="2">
    <location>
        <begin position="42"/>
        <end position="88"/>
    </location>
</feature>
<evidence type="ECO:0000256" key="2">
    <source>
        <dbReference type="SAM" id="MobiDB-lite"/>
    </source>
</evidence>
<keyword evidence="1" id="KW-0863">Zinc-finger</keyword>
<dbReference type="Proteomes" id="UP000041254">
    <property type="component" value="Unassembled WGS sequence"/>
</dbReference>
<organism evidence="4 5">
    <name type="scientific">Vitrella brassicaformis (strain CCMP3155)</name>
    <dbReference type="NCBI Taxonomy" id="1169540"/>
    <lineage>
        <taxon>Eukaryota</taxon>
        <taxon>Sar</taxon>
        <taxon>Alveolata</taxon>
        <taxon>Colpodellida</taxon>
        <taxon>Vitrellaceae</taxon>
        <taxon>Vitrella</taxon>
    </lineage>
</organism>
<feature type="domain" description="CCHC-type" evidence="3">
    <location>
        <begin position="168"/>
        <end position="184"/>
    </location>
</feature>
<feature type="compositionally biased region" description="Acidic residues" evidence="2">
    <location>
        <begin position="58"/>
        <end position="81"/>
    </location>
</feature>
<dbReference type="OrthoDB" id="8026949at2759"/>
<gene>
    <name evidence="4" type="ORF">Vbra_8223</name>
</gene>
<keyword evidence="5" id="KW-1185">Reference proteome</keyword>
<dbReference type="GO" id="GO:0003676">
    <property type="term" value="F:nucleic acid binding"/>
    <property type="evidence" value="ECO:0007669"/>
    <property type="project" value="InterPro"/>
</dbReference>
<dbReference type="InterPro" id="IPR001878">
    <property type="entry name" value="Znf_CCHC"/>
</dbReference>
<evidence type="ECO:0000313" key="4">
    <source>
        <dbReference type="EMBL" id="CEM01944.1"/>
    </source>
</evidence>
<reference evidence="4 5" key="1">
    <citation type="submission" date="2014-11" db="EMBL/GenBank/DDBJ databases">
        <authorList>
            <person name="Zhu J."/>
            <person name="Qi W."/>
            <person name="Song R."/>
        </authorList>
    </citation>
    <scope>NUCLEOTIDE SEQUENCE [LARGE SCALE GENOMIC DNA]</scope>
</reference>
<dbReference type="GO" id="GO:0008270">
    <property type="term" value="F:zinc ion binding"/>
    <property type="evidence" value="ECO:0007669"/>
    <property type="project" value="UniProtKB-KW"/>
</dbReference>
<proteinExistence type="predicted"/>
<dbReference type="VEuPathDB" id="CryptoDB:Vbra_8223"/>
<dbReference type="AlphaFoldDB" id="A0A0G4EV61"/>
<protein>
    <recommendedName>
        <fullName evidence="3">CCHC-type domain-containing protein</fullName>
    </recommendedName>
</protein>
<keyword evidence="1" id="KW-0862">Zinc</keyword>
<sequence length="329" mass="36730">MEAFDDDGVSLESGDFVHAFSDDDAADSESFVGDLGDLVGSEASFRVSDDEEGHASEGEDDDGGIGDGDDEVEEDEPMEDEPMVREGTRRRRRCSNCDGVDHDCRNCPEVCRMCGDEMCERGRHCPHFRARPRPNQQRHDGGVNQQSDGDEAEEQEGTAARQGTRRRRRCSNCGAEGHDCRNCPHACRQCREETCPRGRRCPSYSEYAVHRQANRQSGRERRRAAPSVDARVSSELATYAFASGCCHNCGRAPVEGHHIPMSLWTVQRESLSFANRDRRSLRGFIGKFGSGREIDVPEFVLCDECVRHLSKDKTDGLLAHVSCKHWSVT</sequence>
<dbReference type="InParanoid" id="A0A0G4EV61"/>